<evidence type="ECO:0000313" key="2">
    <source>
        <dbReference type="EMBL" id="AUX19572.1"/>
    </source>
</evidence>
<sequence>MQPLSRLTPDAARALAGVIFDLDDTVLDHGALTEAAYGALFRLRETGLALIACTGRPAGWGEVIQRQWPIDATLAENGAIALVREEAGPVGGPRPGPASSASAGRVVRLDALDRDARRASRAELVALADDMVRRFPAAALADDNDQRVTDVTIDIGEHRQVPREDVAQMRAELRERGVRTLLSSVHLHLTRDPSDKATGVVRLLSTRFGEDPTRARHRYAFVGDSGNDGVAFAAFAWTFGVANVRAHLGKLSVPPRFVASHPMGRGFAEIAHRIVELRKNAPEPSSPSALRSAPHLSQVS</sequence>
<proteinExistence type="predicted"/>
<organism evidence="2 3">
    <name type="scientific">Sorangium cellulosum</name>
    <name type="common">Polyangium cellulosum</name>
    <dbReference type="NCBI Taxonomy" id="56"/>
    <lineage>
        <taxon>Bacteria</taxon>
        <taxon>Pseudomonadati</taxon>
        <taxon>Myxococcota</taxon>
        <taxon>Polyangia</taxon>
        <taxon>Polyangiales</taxon>
        <taxon>Polyangiaceae</taxon>
        <taxon>Sorangium</taxon>
    </lineage>
</organism>
<feature type="region of interest" description="Disordered" evidence="1">
    <location>
        <begin position="281"/>
        <end position="300"/>
    </location>
</feature>
<reference evidence="2 3" key="1">
    <citation type="submission" date="2015-09" db="EMBL/GenBank/DDBJ databases">
        <title>Sorangium comparison.</title>
        <authorList>
            <person name="Zaburannyi N."/>
            <person name="Bunk B."/>
            <person name="Overmann J."/>
            <person name="Mueller R."/>
        </authorList>
    </citation>
    <scope>NUCLEOTIDE SEQUENCE [LARGE SCALE GENOMIC DNA]</scope>
    <source>
        <strain evidence="2 3">So ceGT47</strain>
    </source>
</reference>
<dbReference type="RefSeq" id="WP_129344140.1">
    <property type="nucleotide sequence ID" value="NZ_CP012670.1"/>
</dbReference>
<dbReference type="Pfam" id="PF08282">
    <property type="entry name" value="Hydrolase_3"/>
    <property type="match status" value="1"/>
</dbReference>
<name>A0A4V0NCL3_SORCE</name>
<accession>A0A4V0NCL3</accession>
<evidence type="ECO:0000256" key="1">
    <source>
        <dbReference type="SAM" id="MobiDB-lite"/>
    </source>
</evidence>
<dbReference type="Gene3D" id="3.90.1070.10">
    <property type="match status" value="1"/>
</dbReference>
<dbReference type="SUPFAM" id="SSF56784">
    <property type="entry name" value="HAD-like"/>
    <property type="match status" value="1"/>
</dbReference>
<protein>
    <recommendedName>
        <fullName evidence="4">Haloacid dehalogenase</fullName>
    </recommendedName>
</protein>
<dbReference type="AlphaFoldDB" id="A0A4V0NCL3"/>
<gene>
    <name evidence="2" type="ORF">SOCEGT47_000230</name>
</gene>
<dbReference type="Gene3D" id="3.40.50.1000">
    <property type="entry name" value="HAD superfamily/HAD-like"/>
    <property type="match status" value="1"/>
</dbReference>
<dbReference type="InterPro" id="IPR036412">
    <property type="entry name" value="HAD-like_sf"/>
</dbReference>
<dbReference type="Proteomes" id="UP000295781">
    <property type="component" value="Chromosome"/>
</dbReference>
<dbReference type="EMBL" id="CP012670">
    <property type="protein sequence ID" value="AUX19572.1"/>
    <property type="molecule type" value="Genomic_DNA"/>
</dbReference>
<evidence type="ECO:0008006" key="4">
    <source>
        <dbReference type="Google" id="ProtNLM"/>
    </source>
</evidence>
<dbReference type="OrthoDB" id="5292903at2"/>
<dbReference type="InterPro" id="IPR023214">
    <property type="entry name" value="HAD_sf"/>
</dbReference>
<evidence type="ECO:0000313" key="3">
    <source>
        <dbReference type="Proteomes" id="UP000295781"/>
    </source>
</evidence>